<dbReference type="OrthoDB" id="5152741at2759"/>
<dbReference type="STRING" id="1081104.A0A166WMD0"/>
<dbReference type="Pfam" id="PF08284">
    <property type="entry name" value="RVP_2"/>
    <property type="match status" value="1"/>
</dbReference>
<keyword evidence="4" id="KW-0695">RNA-directed DNA polymerase</keyword>
<comment type="subcellular location">
    <subcellularLocation>
        <location evidence="1">Mitochondrion</location>
    </subcellularLocation>
</comment>
<proteinExistence type="predicted"/>
<dbReference type="InterPro" id="IPR043128">
    <property type="entry name" value="Rev_trsase/Diguanyl_cyclase"/>
</dbReference>
<dbReference type="GeneID" id="30026292"/>
<dbReference type="InterPro" id="IPR043502">
    <property type="entry name" value="DNA/RNA_pol_sf"/>
</dbReference>
<gene>
    <name evidence="4" type="ORF">ISF_10000</name>
</gene>
<dbReference type="Gene3D" id="3.30.70.270">
    <property type="match status" value="1"/>
</dbReference>
<accession>A0A166WMD0</accession>
<evidence type="ECO:0000313" key="4">
    <source>
        <dbReference type="EMBL" id="OAA34887.1"/>
    </source>
</evidence>
<dbReference type="AlphaFoldDB" id="A0A166WMD0"/>
<dbReference type="InterPro" id="IPR021109">
    <property type="entry name" value="Peptidase_aspartic_dom_sf"/>
</dbReference>
<evidence type="ECO:0000259" key="3">
    <source>
        <dbReference type="PROSITE" id="PS50878"/>
    </source>
</evidence>
<dbReference type="InterPro" id="IPR000477">
    <property type="entry name" value="RT_dom"/>
</dbReference>
<evidence type="ECO:0000256" key="2">
    <source>
        <dbReference type="ARBA" id="ARBA00023128"/>
    </source>
</evidence>
<keyword evidence="5" id="KW-1185">Reference proteome</keyword>
<dbReference type="RefSeq" id="XP_018699216.1">
    <property type="nucleotide sequence ID" value="XM_018853666.1"/>
</dbReference>
<keyword evidence="4" id="KW-0548">Nucleotidyltransferase</keyword>
<organism evidence="4 5">
    <name type="scientific">Cordyceps fumosorosea (strain ARSEF 2679)</name>
    <name type="common">Isaria fumosorosea</name>
    <dbReference type="NCBI Taxonomy" id="1081104"/>
    <lineage>
        <taxon>Eukaryota</taxon>
        <taxon>Fungi</taxon>
        <taxon>Dikarya</taxon>
        <taxon>Ascomycota</taxon>
        <taxon>Pezizomycotina</taxon>
        <taxon>Sordariomycetes</taxon>
        <taxon>Hypocreomycetidae</taxon>
        <taxon>Hypocreales</taxon>
        <taxon>Cordycipitaceae</taxon>
        <taxon>Cordyceps</taxon>
    </lineage>
</organism>
<dbReference type="CDD" id="cd00303">
    <property type="entry name" value="retropepsin_like"/>
    <property type="match status" value="1"/>
</dbReference>
<keyword evidence="2" id="KW-0496">Mitochondrion</keyword>
<feature type="domain" description="Reverse transcriptase" evidence="3">
    <location>
        <begin position="318"/>
        <end position="484"/>
    </location>
</feature>
<dbReference type="Pfam" id="PF00078">
    <property type="entry name" value="RVT_1"/>
    <property type="match status" value="1"/>
</dbReference>
<dbReference type="Proteomes" id="UP000076744">
    <property type="component" value="Unassembled WGS sequence"/>
</dbReference>
<dbReference type="PANTHER" id="PTHR24559">
    <property type="entry name" value="TRANSPOSON TY3-I GAG-POL POLYPROTEIN"/>
    <property type="match status" value="1"/>
</dbReference>
<keyword evidence="4" id="KW-0808">Transferase</keyword>
<sequence length="484" mass="54869">MLDSGATGKGFVDESFAHTNKFELYKLRNHRRLNVVDGRPSSAGDITHVAKLHMEVKGHKEKMLFYVTKLGKYDIILGKPWLTDHNPNIDWSTNRVTFNSDHCRRRCMKKGQYQLVVYGAPSLPVSTTTAINPRPSIPRRVGAAAFHMLAKKDDVDIFSLSLYEIDKRLADLGVITEASTFAKPKARFDAALTDMQKMNRELQPRDTVHPPNSGCQQTEELRVSRKIAADMYLSGASLEDIRKALEPKTWIDPATKVPEHYHEFLKVFDQTEADKLPPHRDCDHKIELQPNTTPPHGPLYGMSEDELTVLRKFLQENLDKGFIRASTSPAASPVLFAKKPGGGLRFCVDYRALNAITIKNRYPLPLIQETLSQLSQAKYFTKLDVVAAFNRIRIQEGQEWMTAFNTRYGLFESMVMPFGLSNAPATFQARINEVLRPFLDKYCTAYIDDILIYSNDLTTHRLHVKSVLQALEARVRNQSTKSTG</sequence>
<dbReference type="GO" id="GO:0003964">
    <property type="term" value="F:RNA-directed DNA polymerase activity"/>
    <property type="evidence" value="ECO:0007669"/>
    <property type="project" value="UniProtKB-KW"/>
</dbReference>
<dbReference type="Gene3D" id="3.10.10.10">
    <property type="entry name" value="HIV Type 1 Reverse Transcriptase, subunit A, domain 1"/>
    <property type="match status" value="1"/>
</dbReference>
<dbReference type="Gene3D" id="2.40.70.10">
    <property type="entry name" value="Acid Proteases"/>
    <property type="match status" value="1"/>
</dbReference>
<dbReference type="PANTHER" id="PTHR24559:SF444">
    <property type="entry name" value="REVERSE TRANSCRIPTASE DOMAIN-CONTAINING PROTEIN"/>
    <property type="match status" value="1"/>
</dbReference>
<protein>
    <submittedName>
        <fullName evidence="4">Reverse transcriptase</fullName>
    </submittedName>
</protein>
<name>A0A166WMD0_CORFA</name>
<evidence type="ECO:0000313" key="5">
    <source>
        <dbReference type="Proteomes" id="UP000076744"/>
    </source>
</evidence>
<dbReference type="PROSITE" id="PS50878">
    <property type="entry name" value="RT_POL"/>
    <property type="match status" value="1"/>
</dbReference>
<dbReference type="SUPFAM" id="SSF56672">
    <property type="entry name" value="DNA/RNA polymerases"/>
    <property type="match status" value="1"/>
</dbReference>
<dbReference type="CDD" id="cd01647">
    <property type="entry name" value="RT_LTR"/>
    <property type="match status" value="1"/>
</dbReference>
<dbReference type="EMBL" id="AZHB01000130">
    <property type="protein sequence ID" value="OAA34887.1"/>
    <property type="molecule type" value="Genomic_DNA"/>
</dbReference>
<evidence type="ECO:0000256" key="1">
    <source>
        <dbReference type="ARBA" id="ARBA00004173"/>
    </source>
</evidence>
<dbReference type="GO" id="GO:0005739">
    <property type="term" value="C:mitochondrion"/>
    <property type="evidence" value="ECO:0007669"/>
    <property type="project" value="UniProtKB-SubCell"/>
</dbReference>
<reference evidence="4 5" key="1">
    <citation type="journal article" date="2016" name="Genome Biol. Evol.">
        <title>Divergent and convergent evolution of fungal pathogenicity.</title>
        <authorList>
            <person name="Shang Y."/>
            <person name="Xiao G."/>
            <person name="Zheng P."/>
            <person name="Cen K."/>
            <person name="Zhan S."/>
            <person name="Wang C."/>
        </authorList>
    </citation>
    <scope>NUCLEOTIDE SEQUENCE [LARGE SCALE GENOMIC DNA]</scope>
    <source>
        <strain evidence="4 5">ARSEF 2679</strain>
    </source>
</reference>
<comment type="caution">
    <text evidence="4">The sequence shown here is derived from an EMBL/GenBank/DDBJ whole genome shotgun (WGS) entry which is preliminary data.</text>
</comment>
<dbReference type="InterPro" id="IPR053134">
    <property type="entry name" value="RNA-dir_DNA_polymerase"/>
</dbReference>